<gene>
    <name evidence="2" type="ORF">M3I41_04515</name>
</gene>
<dbReference type="Gene3D" id="3.40.50.1110">
    <property type="entry name" value="SGNH hydrolase"/>
    <property type="match status" value="1"/>
</dbReference>
<feature type="domain" description="SGNH hydrolase-type esterase" evidence="1">
    <location>
        <begin position="21"/>
        <end position="197"/>
    </location>
</feature>
<dbReference type="AlphaFoldDB" id="A0A9E7AH77"/>
<dbReference type="CDD" id="cd00229">
    <property type="entry name" value="SGNH_hydrolase"/>
    <property type="match status" value="1"/>
</dbReference>
<dbReference type="Pfam" id="PF13472">
    <property type="entry name" value="Lipase_GDSL_2"/>
    <property type="match status" value="1"/>
</dbReference>
<dbReference type="EMBL" id="CP097095">
    <property type="protein sequence ID" value="UQF80526.1"/>
    <property type="molecule type" value="Genomic_DNA"/>
</dbReference>
<accession>A0A9E7AH77</accession>
<dbReference type="InterPro" id="IPR036514">
    <property type="entry name" value="SGNH_hydro_sf"/>
</dbReference>
<proteinExistence type="predicted"/>
<keyword evidence="2" id="KW-0378">Hydrolase</keyword>
<dbReference type="GO" id="GO:0016787">
    <property type="term" value="F:hydrolase activity"/>
    <property type="evidence" value="ECO:0007669"/>
    <property type="project" value="UniProtKB-KW"/>
</dbReference>
<dbReference type="InterPro" id="IPR013830">
    <property type="entry name" value="SGNH_hydro"/>
</dbReference>
<dbReference type="Proteomes" id="UP000830236">
    <property type="component" value="Chromosome"/>
</dbReference>
<evidence type="ECO:0000313" key="3">
    <source>
        <dbReference type="Proteomes" id="UP000830236"/>
    </source>
</evidence>
<organism evidence="2 3">
    <name type="scientific">Actinomyces graevenitzii</name>
    <dbReference type="NCBI Taxonomy" id="55565"/>
    <lineage>
        <taxon>Bacteria</taxon>
        <taxon>Bacillati</taxon>
        <taxon>Actinomycetota</taxon>
        <taxon>Actinomycetes</taxon>
        <taxon>Actinomycetales</taxon>
        <taxon>Actinomycetaceae</taxon>
        <taxon>Actinomyces</taxon>
    </lineage>
</organism>
<name>A0A9E7AH77_9ACTO</name>
<dbReference type="KEGG" id="agh:M3I41_04515"/>
<protein>
    <submittedName>
        <fullName evidence="2">SGNH/GDSL hydrolase family protein</fullName>
    </submittedName>
</protein>
<evidence type="ECO:0000313" key="2">
    <source>
        <dbReference type="EMBL" id="UQF80526.1"/>
    </source>
</evidence>
<evidence type="ECO:0000259" key="1">
    <source>
        <dbReference type="Pfam" id="PF13472"/>
    </source>
</evidence>
<sequence length="211" mass="22862">MDSNWDQVVIPNAQPFPAALFIGDSVTTGWQAIEKPTQRWTSLLCQALGWREINLGIDGLGFFARRGPALPDGTRAPAVANTELLKAAVRLQSQVIFVSLGLNDAAFLPSHAAQVRKAIWADLEFLRSHSHASVVVCPYFPTLNGSRFNAVNTMIAQACSQLDLIFTDCLTDAIATSTETARLAIDSMHPATLGHALMSQAMLDFLAKLAR</sequence>
<reference evidence="2" key="1">
    <citation type="submission" date="2022-05" db="EMBL/GenBank/DDBJ databases">
        <title>Using nanopore sequencing to obtain complete genomes from saliva samples.</title>
        <authorList>
            <person name="Baker J.L."/>
        </authorList>
    </citation>
    <scope>NUCLEOTIDE SEQUENCE</scope>
    <source>
        <strain evidence="2">JCVI-JB-Ag32</strain>
    </source>
</reference>
<dbReference type="SUPFAM" id="SSF52266">
    <property type="entry name" value="SGNH hydrolase"/>
    <property type="match status" value="1"/>
</dbReference>